<comment type="caution">
    <text evidence="3">The sequence shown here is derived from an EMBL/GenBank/DDBJ whole genome shotgun (WGS) entry which is preliminary data.</text>
</comment>
<evidence type="ECO:0000313" key="4">
    <source>
        <dbReference type="Proteomes" id="UP001237642"/>
    </source>
</evidence>
<gene>
    <name evidence="2" type="ORF">POM88_044028</name>
    <name evidence="3" type="ORF">POM88_044030</name>
</gene>
<feature type="domain" description="Calmodulin binding protein-like N-terminal" evidence="1">
    <location>
        <begin position="19"/>
        <end position="95"/>
    </location>
</feature>
<reference evidence="3" key="2">
    <citation type="submission" date="2023-05" db="EMBL/GenBank/DDBJ databases">
        <authorList>
            <person name="Schelkunov M.I."/>
        </authorList>
    </citation>
    <scope>NUCLEOTIDE SEQUENCE</scope>
    <source>
        <strain evidence="3">Hsosn_3</strain>
        <tissue evidence="3">Leaf</tissue>
    </source>
</reference>
<dbReference type="EMBL" id="JAUIZM010000010">
    <property type="protein sequence ID" value="KAK1359554.1"/>
    <property type="molecule type" value="Genomic_DNA"/>
</dbReference>
<dbReference type="InterPro" id="IPR046831">
    <property type="entry name" value="Calmodulin_bind_N"/>
</dbReference>
<evidence type="ECO:0000313" key="3">
    <source>
        <dbReference type="EMBL" id="KAK1359556.1"/>
    </source>
</evidence>
<name>A0AAD8H308_9APIA</name>
<dbReference type="InterPro" id="IPR012416">
    <property type="entry name" value="CBP60"/>
</dbReference>
<organism evidence="3 4">
    <name type="scientific">Heracleum sosnowskyi</name>
    <dbReference type="NCBI Taxonomy" id="360622"/>
    <lineage>
        <taxon>Eukaryota</taxon>
        <taxon>Viridiplantae</taxon>
        <taxon>Streptophyta</taxon>
        <taxon>Embryophyta</taxon>
        <taxon>Tracheophyta</taxon>
        <taxon>Spermatophyta</taxon>
        <taxon>Magnoliopsida</taxon>
        <taxon>eudicotyledons</taxon>
        <taxon>Gunneridae</taxon>
        <taxon>Pentapetalae</taxon>
        <taxon>asterids</taxon>
        <taxon>campanulids</taxon>
        <taxon>Apiales</taxon>
        <taxon>Apiaceae</taxon>
        <taxon>Apioideae</taxon>
        <taxon>apioid superclade</taxon>
        <taxon>Tordylieae</taxon>
        <taxon>Tordyliinae</taxon>
        <taxon>Heracleum</taxon>
    </lineage>
</organism>
<evidence type="ECO:0000313" key="2">
    <source>
        <dbReference type="EMBL" id="KAK1359554.1"/>
    </source>
</evidence>
<proteinExistence type="predicted"/>
<evidence type="ECO:0000259" key="1">
    <source>
        <dbReference type="Pfam" id="PF07887"/>
    </source>
</evidence>
<reference evidence="3" key="1">
    <citation type="submission" date="2023-02" db="EMBL/GenBank/DDBJ databases">
        <title>Genome of toxic invasive species Heracleum sosnowskyi carries increased number of genes despite the absence of recent whole-genome duplications.</title>
        <authorList>
            <person name="Schelkunov M."/>
            <person name="Shtratnikova V."/>
            <person name="Makarenko M."/>
            <person name="Klepikova A."/>
            <person name="Omelchenko D."/>
            <person name="Novikova G."/>
            <person name="Obukhova E."/>
            <person name="Bogdanov V."/>
            <person name="Penin A."/>
            <person name="Logacheva M."/>
        </authorList>
    </citation>
    <scope>NUCLEOTIDE SEQUENCE</scope>
    <source>
        <strain evidence="3">Hsosn_3</strain>
        <tissue evidence="3">Leaf</tissue>
    </source>
</reference>
<dbReference type="GO" id="GO:0003700">
    <property type="term" value="F:DNA-binding transcription factor activity"/>
    <property type="evidence" value="ECO:0007669"/>
    <property type="project" value="TreeGrafter"/>
</dbReference>
<accession>A0AAD8H308</accession>
<dbReference type="GO" id="GO:0005634">
    <property type="term" value="C:nucleus"/>
    <property type="evidence" value="ECO:0007669"/>
    <property type="project" value="TreeGrafter"/>
</dbReference>
<dbReference type="GO" id="GO:0043565">
    <property type="term" value="F:sequence-specific DNA binding"/>
    <property type="evidence" value="ECO:0007669"/>
    <property type="project" value="TreeGrafter"/>
</dbReference>
<dbReference type="GO" id="GO:0080142">
    <property type="term" value="P:regulation of salicylic acid biosynthetic process"/>
    <property type="evidence" value="ECO:0007669"/>
    <property type="project" value="TreeGrafter"/>
</dbReference>
<protein>
    <recommendedName>
        <fullName evidence="1">Calmodulin binding protein-like N-terminal domain-containing protein</fullName>
    </recommendedName>
</protein>
<dbReference type="PANTHER" id="PTHR31713">
    <property type="entry name" value="OS02G0177800 PROTEIN"/>
    <property type="match status" value="1"/>
</dbReference>
<keyword evidence="4" id="KW-1185">Reference proteome</keyword>
<dbReference type="AlphaFoldDB" id="A0AAD8H308"/>
<dbReference type="Pfam" id="PF07887">
    <property type="entry name" value="Calmodulin_bind"/>
    <property type="match status" value="2"/>
</dbReference>
<dbReference type="EMBL" id="JAUIZM010000010">
    <property type="protein sequence ID" value="KAK1359556.1"/>
    <property type="molecule type" value="Genomic_DNA"/>
</dbReference>
<dbReference type="Proteomes" id="UP001237642">
    <property type="component" value="Unassembled WGS sequence"/>
</dbReference>
<dbReference type="PANTHER" id="PTHR31713:SF14">
    <property type="entry name" value="CALMODULIN-BINDING PROTEIN 60 A"/>
    <property type="match status" value="1"/>
</dbReference>
<feature type="domain" description="Calmodulin binding protein-like N-terminal" evidence="1">
    <location>
        <begin position="96"/>
        <end position="139"/>
    </location>
</feature>
<sequence length="150" mass="17027">MTSSFLFDEEMQPADPRSWQMQFLNTVSQPISGESLFEADGDTKIKLALIDASTGEIVSNEPISSAKVEIVVFDADIDDDVGDNWTYEKFSSNLVGLHGDITFTDNSSWRRSRKFRLGARVLNNCYEIRVREGRTCPFVRIYVENIMDLS</sequence>
<dbReference type="GO" id="GO:0005516">
    <property type="term" value="F:calmodulin binding"/>
    <property type="evidence" value="ECO:0007669"/>
    <property type="project" value="InterPro"/>
</dbReference>